<name>A0A7K3WM97_9FLAO</name>
<accession>A0A7K3WM97</accession>
<dbReference type="Proteomes" id="UP000486602">
    <property type="component" value="Unassembled WGS sequence"/>
</dbReference>
<protein>
    <recommendedName>
        <fullName evidence="3">Right-handed parallel beta-helix repeat-containing protein</fullName>
    </recommendedName>
</protein>
<comment type="caution">
    <text evidence="1">The sequence shown here is derived from an EMBL/GenBank/DDBJ whole genome shotgun (WGS) entry which is preliminary data.</text>
</comment>
<dbReference type="SUPFAM" id="SSF51126">
    <property type="entry name" value="Pectin lyase-like"/>
    <property type="match status" value="1"/>
</dbReference>
<proteinExistence type="predicted"/>
<evidence type="ECO:0000313" key="2">
    <source>
        <dbReference type="Proteomes" id="UP000486602"/>
    </source>
</evidence>
<dbReference type="AlphaFoldDB" id="A0A7K3WM97"/>
<dbReference type="Gene3D" id="2.160.20.10">
    <property type="entry name" value="Single-stranded right-handed beta-helix, Pectin lyase-like"/>
    <property type="match status" value="1"/>
</dbReference>
<dbReference type="InterPro" id="IPR012334">
    <property type="entry name" value="Pectin_lyas_fold"/>
</dbReference>
<dbReference type="InterPro" id="IPR011050">
    <property type="entry name" value="Pectin_lyase_fold/virulence"/>
</dbReference>
<sequence length="388" mass="42974">MTFKQVILYTTLLLIVLMGCAGAVVRKDAENTPDAPHRRAGAAVENSASVITIRPGDDVGARFREIALMKTVKQINFEPGDYVISQSLELPRTGSLVIVNGQGANLKAKGAIDIFRSIPTDQSQAMIWNKTRYLIHDFGRIEGGSRGVFIGSSFNTVIRNIEFIGQSTAAIDLVFCLMSTVENILVTNVGHDGIVLRSAVDSQTGKHEWKGTSFNNSQCNHTVVQSCRVYNKKECTGTSFKILQSTGVRLLDCISEGWPNEHAVFFDAEKCTTAKLFSIENFHLEHVPTNGALCFRSNGSIVTVDGLYLQVGSKTSPSIWIMNNGNYVFKNIPWWPEGAWVKSSNSPYVVIEQTRASFADFKNNWVNAEKPGQPIYQPYLDVKRKLVR</sequence>
<evidence type="ECO:0008006" key="3">
    <source>
        <dbReference type="Google" id="ProtNLM"/>
    </source>
</evidence>
<gene>
    <name evidence="1" type="ORF">G3O08_03900</name>
</gene>
<keyword evidence="2" id="KW-1185">Reference proteome</keyword>
<dbReference type="RefSeq" id="WP_163283371.1">
    <property type="nucleotide sequence ID" value="NZ_JAAGVY010000004.1"/>
</dbReference>
<dbReference type="PROSITE" id="PS51257">
    <property type="entry name" value="PROKAR_LIPOPROTEIN"/>
    <property type="match status" value="1"/>
</dbReference>
<dbReference type="EMBL" id="JAAGVY010000004">
    <property type="protein sequence ID" value="NEN22648.1"/>
    <property type="molecule type" value="Genomic_DNA"/>
</dbReference>
<reference evidence="1 2" key="1">
    <citation type="submission" date="2020-02" db="EMBL/GenBank/DDBJ databases">
        <title>Out from the shadows clarifying the taxonomy of the family Cryomorphaceae and related taxa by utilizing the GTDB taxonomic framework.</title>
        <authorList>
            <person name="Bowman J.P."/>
        </authorList>
    </citation>
    <scope>NUCLEOTIDE SEQUENCE [LARGE SCALE GENOMIC DNA]</scope>
    <source>
        <strain evidence="1 2">QSSC 1-22</strain>
    </source>
</reference>
<evidence type="ECO:0000313" key="1">
    <source>
        <dbReference type="EMBL" id="NEN22648.1"/>
    </source>
</evidence>
<organism evidence="1 2">
    <name type="scientific">Cryomorpha ignava</name>
    <dbReference type="NCBI Taxonomy" id="101383"/>
    <lineage>
        <taxon>Bacteria</taxon>
        <taxon>Pseudomonadati</taxon>
        <taxon>Bacteroidota</taxon>
        <taxon>Flavobacteriia</taxon>
        <taxon>Flavobacteriales</taxon>
        <taxon>Cryomorphaceae</taxon>
        <taxon>Cryomorpha</taxon>
    </lineage>
</organism>